<dbReference type="Gene3D" id="3.30.2350.10">
    <property type="entry name" value="Pseudouridine synthase"/>
    <property type="match status" value="1"/>
</dbReference>
<dbReference type="PROSITE" id="PS01129">
    <property type="entry name" value="PSI_RLU"/>
    <property type="match status" value="1"/>
</dbReference>
<evidence type="ECO:0000256" key="2">
    <source>
        <dbReference type="ARBA" id="ARBA00023235"/>
    </source>
</evidence>
<keyword evidence="2 4" id="KW-0413">Isomerase</keyword>
<dbReference type="RefSeq" id="WP_011714523.1">
    <property type="nucleotide sequence ID" value="NC_008576.1"/>
</dbReference>
<dbReference type="PANTHER" id="PTHR21600:SF44">
    <property type="entry name" value="RIBOSOMAL LARGE SUBUNIT PSEUDOURIDINE SYNTHASE D"/>
    <property type="match status" value="1"/>
</dbReference>
<dbReference type="EC" id="5.4.99.-" evidence="4"/>
<dbReference type="KEGG" id="mgm:Mmc1_2968"/>
<dbReference type="STRING" id="156889.Mmc1_2968"/>
<reference evidence="4 5" key="2">
    <citation type="journal article" date="2012" name="Int. J. Syst. Evol. Microbiol.">
        <title>Magnetococcus marinus gen. nov., sp. nov., a marine, magnetotactic bacterium that represents a novel lineage (Magnetococcaceae fam. nov.; Magnetococcales ord. nov.) at the base of the Alphaproteobacteria.</title>
        <authorList>
            <person name="Bazylinski D.A."/>
            <person name="Williams T.J."/>
            <person name="Lefevre C.T."/>
            <person name="Berg R.J."/>
            <person name="Zhang C.L."/>
            <person name="Bowser S.S."/>
            <person name="Dean A.J."/>
            <person name="Beveridge T.J."/>
        </authorList>
    </citation>
    <scope>NUCLEOTIDE SEQUENCE [LARGE SCALE GENOMIC DNA]</scope>
    <source>
        <strain evidence="5">ATCC BAA-1437 / JCM 17883 / MC-1</strain>
    </source>
</reference>
<dbReference type="EMBL" id="CP000471">
    <property type="protein sequence ID" value="ABK45459.1"/>
    <property type="molecule type" value="Genomic_DNA"/>
</dbReference>
<dbReference type="Pfam" id="PF00849">
    <property type="entry name" value="PseudoU_synth_2"/>
    <property type="match status" value="1"/>
</dbReference>
<dbReference type="OrthoDB" id="9807829at2"/>
<organism evidence="4 5">
    <name type="scientific">Magnetococcus marinus (strain ATCC BAA-1437 / JCM 17883 / MC-1)</name>
    <dbReference type="NCBI Taxonomy" id="156889"/>
    <lineage>
        <taxon>Bacteria</taxon>
        <taxon>Pseudomonadati</taxon>
        <taxon>Pseudomonadota</taxon>
        <taxon>Magnetococcia</taxon>
        <taxon>Magnetococcales</taxon>
        <taxon>Magnetococcaceae</taxon>
        <taxon>Magnetococcus</taxon>
    </lineage>
</organism>
<protein>
    <submittedName>
        <fullName evidence="4">Ribosomal large subunit pseudouridine synthase A</fullName>
        <ecNumber evidence="4">5.4.99.-</ecNumber>
    </submittedName>
</protein>
<evidence type="ECO:0000313" key="4">
    <source>
        <dbReference type="EMBL" id="ABK45459.1"/>
    </source>
</evidence>
<name>A0LBW6_MAGMM</name>
<reference evidence="5" key="1">
    <citation type="journal article" date="2009" name="Appl. Environ. Microbiol.">
        <title>Complete genome sequence of the chemolithoautotrophic marine magnetotactic coccus strain MC-1.</title>
        <authorList>
            <person name="Schubbe S."/>
            <person name="Williams T.J."/>
            <person name="Xie G."/>
            <person name="Kiss H.E."/>
            <person name="Brettin T.S."/>
            <person name="Martinez D."/>
            <person name="Ross C.A."/>
            <person name="Schuler D."/>
            <person name="Cox B.L."/>
            <person name="Nealson K.H."/>
            <person name="Bazylinski D.A."/>
        </authorList>
    </citation>
    <scope>NUCLEOTIDE SEQUENCE [LARGE SCALE GENOMIC DNA]</scope>
    <source>
        <strain evidence="5">ATCC BAA-1437 / JCM 17883 / MC-1</strain>
    </source>
</reference>
<dbReference type="SUPFAM" id="SSF55120">
    <property type="entry name" value="Pseudouridine synthase"/>
    <property type="match status" value="1"/>
</dbReference>
<dbReference type="GO" id="GO:0009982">
    <property type="term" value="F:pseudouridine synthase activity"/>
    <property type="evidence" value="ECO:0007669"/>
    <property type="project" value="InterPro"/>
</dbReference>
<keyword evidence="5" id="KW-1185">Reference proteome</keyword>
<dbReference type="InterPro" id="IPR006224">
    <property type="entry name" value="PsdUridine_synth_RluA-like_CS"/>
</dbReference>
<dbReference type="GO" id="GO:0000455">
    <property type="term" value="P:enzyme-directed rRNA pseudouridine synthesis"/>
    <property type="evidence" value="ECO:0007669"/>
    <property type="project" value="TreeGrafter"/>
</dbReference>
<sequence>MSLLDAGDPTRHILHMDADLLIFNKPNRMPIYRGPGGGETLADHLPQLCFERGKPPAAVHRLDSATSGCLVLGRHKGMRRSLSNLFAQGGVEKLYWAVVQGRPLMDQGLIELPLQDVGWPGRPRVKVRMGGKWGRTLFQVMGYGQNETLLALMPQTGRTHQLRVHCAAMGCPIVGDPLYGGAACDGPPMHLHARRILLHGAIQQSFTAPAPPHLQRFLEQMRPF</sequence>
<dbReference type="eggNOG" id="COG0564">
    <property type="taxonomic scope" value="Bacteria"/>
</dbReference>
<dbReference type="PANTHER" id="PTHR21600">
    <property type="entry name" value="MITOCHONDRIAL RNA PSEUDOURIDINE SYNTHASE"/>
    <property type="match status" value="1"/>
</dbReference>
<feature type="domain" description="Pseudouridine synthase RsuA/RluA-like" evidence="3">
    <location>
        <begin position="19"/>
        <end position="168"/>
    </location>
</feature>
<dbReference type="HOGENOM" id="CLU_016902_11_1_5"/>
<dbReference type="InterPro" id="IPR020103">
    <property type="entry name" value="PsdUridine_synth_cat_dom_sf"/>
</dbReference>
<evidence type="ECO:0000256" key="1">
    <source>
        <dbReference type="ARBA" id="ARBA00010876"/>
    </source>
</evidence>
<evidence type="ECO:0000313" key="5">
    <source>
        <dbReference type="Proteomes" id="UP000002586"/>
    </source>
</evidence>
<proteinExistence type="inferred from homology"/>
<comment type="similarity">
    <text evidence="1">Belongs to the pseudouridine synthase RluA family.</text>
</comment>
<dbReference type="Proteomes" id="UP000002586">
    <property type="component" value="Chromosome"/>
</dbReference>
<gene>
    <name evidence="4" type="ordered locus">Mmc1_2968</name>
</gene>
<dbReference type="CDD" id="cd02869">
    <property type="entry name" value="PseudoU_synth_RluA_like"/>
    <property type="match status" value="1"/>
</dbReference>
<dbReference type="AlphaFoldDB" id="A0LBW6"/>
<accession>A0LBW6</accession>
<dbReference type="GO" id="GO:0140098">
    <property type="term" value="F:catalytic activity, acting on RNA"/>
    <property type="evidence" value="ECO:0007669"/>
    <property type="project" value="UniProtKB-ARBA"/>
</dbReference>
<evidence type="ECO:0000259" key="3">
    <source>
        <dbReference type="Pfam" id="PF00849"/>
    </source>
</evidence>
<dbReference type="GO" id="GO:0003723">
    <property type="term" value="F:RNA binding"/>
    <property type="evidence" value="ECO:0007669"/>
    <property type="project" value="InterPro"/>
</dbReference>
<dbReference type="InterPro" id="IPR050188">
    <property type="entry name" value="RluA_PseudoU_synthase"/>
</dbReference>
<dbReference type="InterPro" id="IPR006145">
    <property type="entry name" value="PsdUridine_synth_RsuA/RluA"/>
</dbReference>